<dbReference type="Ensembl" id="ENSPNYT00000007731.1">
    <property type="protein sequence ID" value="ENSPNYP00000007546.1"/>
    <property type="gene ID" value="ENSPNYG00000005786.1"/>
</dbReference>
<evidence type="ECO:0000313" key="2">
    <source>
        <dbReference type="Ensembl" id="ENSPNYP00000007546.1"/>
    </source>
</evidence>
<proteinExistence type="predicted"/>
<dbReference type="InterPro" id="IPR028003">
    <property type="entry name" value="KDF1"/>
</dbReference>
<dbReference type="GO" id="GO:0030054">
    <property type="term" value="C:cell junction"/>
    <property type="evidence" value="ECO:0007669"/>
    <property type="project" value="TreeGrafter"/>
</dbReference>
<dbReference type="AlphaFoldDB" id="A0A3B4FEI6"/>
<feature type="region of interest" description="Disordered" evidence="1">
    <location>
        <begin position="281"/>
        <end position="326"/>
    </location>
</feature>
<dbReference type="GO" id="GO:0010482">
    <property type="term" value="P:regulation of epidermal cell division"/>
    <property type="evidence" value="ECO:0007669"/>
    <property type="project" value="TreeGrafter"/>
</dbReference>
<reference evidence="2" key="1">
    <citation type="submission" date="2023-09" db="UniProtKB">
        <authorList>
            <consortium name="Ensembl"/>
        </authorList>
    </citation>
    <scope>IDENTIFICATION</scope>
</reference>
<dbReference type="GeneTree" id="ENSGT00390000016565"/>
<accession>A0A3B4FEI6</accession>
<dbReference type="PANTHER" id="PTHR35085:SF2">
    <property type="entry name" value="KERATINOCYTE DIFFERENTIATION FACTOR 1-LIKE"/>
    <property type="match status" value="1"/>
</dbReference>
<feature type="region of interest" description="Disordered" evidence="1">
    <location>
        <begin position="1"/>
        <end position="60"/>
    </location>
</feature>
<feature type="region of interest" description="Disordered" evidence="1">
    <location>
        <begin position="341"/>
        <end position="370"/>
    </location>
</feature>
<sequence>MSAGTSSSLTHGSGRGAGHRLRSSRSNSQGSSYEERCVDPVEDRAQNPEPKGVHKADLKDANGRQYETIGFIPGSAEPSTATQTCNPCASPRSCRTFICSILTCGLYRVCQNSILTPCLAPKESSPDEPERLSLQAMNSRDNKEEYTAEEPWLEDLHIAGVKVDSTIEYLGAKTNPPTLPYVPPPGVQTLPSHQSLHESIRIDDWEDGEENVDSLITKKLLELYSEYQIEELARCTSDSVFLKKSKAINQLINSLAEEHKMDEQEAECRLVRGIIRISTRKSTKKRPHISRNERTLSDSGNETMRESESFSLSNNNDYKSNPNIQISDLTSSDQCAREIWRNNGGHTSSSPTSYSTSHTETNSSGDIRDVERRPYLHTSAWLSQAVCRDRGFAVAKGKCEISHCLKDFSELRALCVDISGS</sequence>
<feature type="compositionally biased region" description="Basic and acidic residues" evidence="1">
    <location>
        <begin position="33"/>
        <end position="60"/>
    </location>
</feature>
<dbReference type="PANTHER" id="PTHR35085">
    <property type="entry name" value="KERATINOCYTE DIFFERENTIATION FACTOR 1"/>
    <property type="match status" value="1"/>
</dbReference>
<dbReference type="Pfam" id="PF15551">
    <property type="entry name" value="DUF4656"/>
    <property type="match status" value="2"/>
</dbReference>
<feature type="compositionally biased region" description="Polar residues" evidence="1">
    <location>
        <begin position="309"/>
        <end position="326"/>
    </location>
</feature>
<evidence type="ECO:0000256" key="1">
    <source>
        <dbReference type="SAM" id="MobiDB-lite"/>
    </source>
</evidence>
<feature type="compositionally biased region" description="Polar residues" evidence="1">
    <location>
        <begin position="1"/>
        <end position="11"/>
    </location>
</feature>
<feature type="compositionally biased region" description="Low complexity" evidence="1">
    <location>
        <begin position="347"/>
        <end position="361"/>
    </location>
</feature>
<dbReference type="GO" id="GO:0003334">
    <property type="term" value="P:keratinocyte development"/>
    <property type="evidence" value="ECO:0007669"/>
    <property type="project" value="InterPro"/>
</dbReference>
<name>A0A3B4FEI6_9CICH</name>
<protein>
    <submittedName>
        <fullName evidence="2">Keratinocyte differentiation factor 1-like</fullName>
    </submittedName>
</protein>
<organism evidence="2">
    <name type="scientific">Pundamilia nyererei</name>
    <dbReference type="NCBI Taxonomy" id="303518"/>
    <lineage>
        <taxon>Eukaryota</taxon>
        <taxon>Metazoa</taxon>
        <taxon>Chordata</taxon>
        <taxon>Craniata</taxon>
        <taxon>Vertebrata</taxon>
        <taxon>Euteleostomi</taxon>
        <taxon>Actinopterygii</taxon>
        <taxon>Neopterygii</taxon>
        <taxon>Teleostei</taxon>
        <taxon>Neoteleostei</taxon>
        <taxon>Acanthomorphata</taxon>
        <taxon>Ovalentaria</taxon>
        <taxon>Cichlomorphae</taxon>
        <taxon>Cichliformes</taxon>
        <taxon>Cichlidae</taxon>
        <taxon>African cichlids</taxon>
        <taxon>Pseudocrenilabrinae</taxon>
        <taxon>Haplochromini</taxon>
        <taxon>Pundamilia</taxon>
    </lineage>
</organism>